<feature type="repeat" description="ANK" evidence="3">
    <location>
        <begin position="104"/>
        <end position="136"/>
    </location>
</feature>
<dbReference type="PROSITE" id="PS50297">
    <property type="entry name" value="ANK_REP_REGION"/>
    <property type="match status" value="1"/>
</dbReference>
<evidence type="ECO:0000313" key="5">
    <source>
        <dbReference type="Proteomes" id="UP000822476"/>
    </source>
</evidence>
<dbReference type="SMART" id="SM00248">
    <property type="entry name" value="ANK"/>
    <property type="match status" value="4"/>
</dbReference>
<accession>A0A8S9YW87</accession>
<dbReference type="PANTHER" id="PTHR24198">
    <property type="entry name" value="ANKYRIN REPEAT AND PROTEIN KINASE DOMAIN-CONTAINING PROTEIN"/>
    <property type="match status" value="1"/>
</dbReference>
<evidence type="ECO:0000256" key="2">
    <source>
        <dbReference type="ARBA" id="ARBA00023043"/>
    </source>
</evidence>
<dbReference type="PANTHER" id="PTHR24198:SF165">
    <property type="entry name" value="ANKYRIN REPEAT-CONTAINING PROTEIN-RELATED"/>
    <property type="match status" value="1"/>
</dbReference>
<dbReference type="AlphaFoldDB" id="A0A8S9YW87"/>
<sequence length="180" mass="20082">MEEIADVTKLIIEGNMEVLSKKLMNYPHLSHQQNEMGDFMAHTACKHGRYEVVMLLGRLEYDFNSEYNSMGFLPIHTACQYKNVDCVLALRLCGANMDAPTESDAITPMHIACRLGYLPLVQALMQSGAKCNTKDAYGNTPFAIAANMGHSQLMELARGQLDMTESTKQCFKNLLKPGEK</sequence>
<name>A0A8S9YW87_9TREM</name>
<dbReference type="PROSITE" id="PS50088">
    <property type="entry name" value="ANK_REPEAT"/>
    <property type="match status" value="1"/>
</dbReference>
<gene>
    <name evidence="4" type="ORF">EG68_05472</name>
</gene>
<proteinExistence type="predicted"/>
<dbReference type="SUPFAM" id="SSF48403">
    <property type="entry name" value="Ankyrin repeat"/>
    <property type="match status" value="1"/>
</dbReference>
<protein>
    <submittedName>
        <fullName evidence="4">Uncharacterized protein</fullName>
    </submittedName>
</protein>
<comment type="caution">
    <text evidence="4">The sequence shown here is derived from an EMBL/GenBank/DDBJ whole genome shotgun (WGS) entry which is preliminary data.</text>
</comment>
<keyword evidence="2 3" id="KW-0040">ANK repeat</keyword>
<keyword evidence="5" id="KW-1185">Reference proteome</keyword>
<keyword evidence="1" id="KW-0677">Repeat</keyword>
<dbReference type="Proteomes" id="UP000822476">
    <property type="component" value="Unassembled WGS sequence"/>
</dbReference>
<evidence type="ECO:0000256" key="1">
    <source>
        <dbReference type="ARBA" id="ARBA00022737"/>
    </source>
</evidence>
<dbReference type="Gene3D" id="1.25.40.20">
    <property type="entry name" value="Ankyrin repeat-containing domain"/>
    <property type="match status" value="1"/>
</dbReference>
<dbReference type="Pfam" id="PF12796">
    <property type="entry name" value="Ank_2"/>
    <property type="match status" value="1"/>
</dbReference>
<reference evidence="4" key="1">
    <citation type="submission" date="2019-07" db="EMBL/GenBank/DDBJ databases">
        <title>Annotation for the trematode Paragonimus miyazaki's.</title>
        <authorList>
            <person name="Choi Y.-J."/>
        </authorList>
    </citation>
    <scope>NUCLEOTIDE SEQUENCE</scope>
    <source>
        <strain evidence="4">Japan</strain>
    </source>
</reference>
<dbReference type="InterPro" id="IPR002110">
    <property type="entry name" value="Ankyrin_rpt"/>
</dbReference>
<dbReference type="EMBL" id="JTDE01002404">
    <property type="protein sequence ID" value="KAF7257410.1"/>
    <property type="molecule type" value="Genomic_DNA"/>
</dbReference>
<evidence type="ECO:0000256" key="3">
    <source>
        <dbReference type="PROSITE-ProRule" id="PRU00023"/>
    </source>
</evidence>
<organism evidence="4 5">
    <name type="scientific">Paragonimus skrjabini miyazakii</name>
    <dbReference type="NCBI Taxonomy" id="59628"/>
    <lineage>
        <taxon>Eukaryota</taxon>
        <taxon>Metazoa</taxon>
        <taxon>Spiralia</taxon>
        <taxon>Lophotrochozoa</taxon>
        <taxon>Platyhelminthes</taxon>
        <taxon>Trematoda</taxon>
        <taxon>Digenea</taxon>
        <taxon>Plagiorchiida</taxon>
        <taxon>Troglotremata</taxon>
        <taxon>Troglotrematidae</taxon>
        <taxon>Paragonimus</taxon>
    </lineage>
</organism>
<dbReference type="InterPro" id="IPR036770">
    <property type="entry name" value="Ankyrin_rpt-contain_sf"/>
</dbReference>
<evidence type="ECO:0000313" key="4">
    <source>
        <dbReference type="EMBL" id="KAF7257410.1"/>
    </source>
</evidence>
<dbReference type="OrthoDB" id="19174at2759"/>